<keyword evidence="1" id="KW-1133">Transmembrane helix</keyword>
<dbReference type="EMBL" id="CAXAMM010005158">
    <property type="protein sequence ID" value="CAK9006281.1"/>
    <property type="molecule type" value="Genomic_DNA"/>
</dbReference>
<protein>
    <submittedName>
        <fullName evidence="2">Uncharacterized protein</fullName>
    </submittedName>
</protein>
<keyword evidence="3" id="KW-1185">Reference proteome</keyword>
<evidence type="ECO:0000313" key="3">
    <source>
        <dbReference type="Proteomes" id="UP001642464"/>
    </source>
</evidence>
<proteinExistence type="predicted"/>
<gene>
    <name evidence="2" type="ORF">SCF082_LOCUS8963</name>
</gene>
<reference evidence="2 3" key="1">
    <citation type="submission" date="2024-02" db="EMBL/GenBank/DDBJ databases">
        <authorList>
            <person name="Chen Y."/>
            <person name="Shah S."/>
            <person name="Dougan E. K."/>
            <person name="Thang M."/>
            <person name="Chan C."/>
        </authorList>
    </citation>
    <scope>NUCLEOTIDE SEQUENCE [LARGE SCALE GENOMIC DNA]</scope>
</reference>
<feature type="transmembrane region" description="Helical" evidence="1">
    <location>
        <begin position="228"/>
        <end position="245"/>
    </location>
</feature>
<name>A0ABP0IW06_9DINO</name>
<keyword evidence="1" id="KW-0472">Membrane</keyword>
<evidence type="ECO:0000313" key="2">
    <source>
        <dbReference type="EMBL" id="CAK9006281.1"/>
    </source>
</evidence>
<accession>A0ABP0IW06</accession>
<keyword evidence="1" id="KW-0812">Transmembrane</keyword>
<organism evidence="2 3">
    <name type="scientific">Durusdinium trenchii</name>
    <dbReference type="NCBI Taxonomy" id="1381693"/>
    <lineage>
        <taxon>Eukaryota</taxon>
        <taxon>Sar</taxon>
        <taxon>Alveolata</taxon>
        <taxon>Dinophyceae</taxon>
        <taxon>Suessiales</taxon>
        <taxon>Symbiodiniaceae</taxon>
        <taxon>Durusdinium</taxon>
    </lineage>
</organism>
<comment type="caution">
    <text evidence="2">The sequence shown here is derived from an EMBL/GenBank/DDBJ whole genome shotgun (WGS) entry which is preliminary data.</text>
</comment>
<dbReference type="Proteomes" id="UP001642464">
    <property type="component" value="Unassembled WGS sequence"/>
</dbReference>
<dbReference type="Gene3D" id="3.40.50.150">
    <property type="entry name" value="Vaccinia Virus protein VP39"/>
    <property type="match status" value="1"/>
</dbReference>
<dbReference type="SUPFAM" id="SSF53335">
    <property type="entry name" value="S-adenosyl-L-methionine-dependent methyltransferases"/>
    <property type="match status" value="1"/>
</dbReference>
<sequence length="248" mass="28476">MGPPCITFSKYGKGEKWSNKLLRAIHDCGTCFQRKCPISIHENVPQYEEAGLVAETGLDPTLFGHPNSRERTFRICYQKSKKKWACDMTLQQIADHMLVPKKTPLPLDFHVYILKQDHEHAHEEVDLTRSESNHLVKYRKVCPTNELFDLSANVEKRKRVELKNRTFPCLTTSSNFWSEKFLRKLSGRERLHVLNFPCWGPGASAACVDPVDTSMVPQRVLRHMSGNVMNLSCVGFVLLMSVLFVEDR</sequence>
<dbReference type="InterPro" id="IPR029063">
    <property type="entry name" value="SAM-dependent_MTases_sf"/>
</dbReference>
<evidence type="ECO:0000256" key="1">
    <source>
        <dbReference type="SAM" id="Phobius"/>
    </source>
</evidence>